<dbReference type="SMART" id="SM00216">
    <property type="entry name" value="VWD"/>
    <property type="match status" value="1"/>
</dbReference>
<evidence type="ECO:0000259" key="12">
    <source>
        <dbReference type="PROSITE" id="PS51220"/>
    </source>
</evidence>
<dbReference type="Gene3D" id="2.60.40.10">
    <property type="entry name" value="Immunoglobulins"/>
    <property type="match status" value="1"/>
</dbReference>
<protein>
    <recommendedName>
        <fullName evidence="16">Protein mesh</fullName>
    </recommendedName>
</protein>
<feature type="domain" description="AMOP" evidence="10">
    <location>
        <begin position="574"/>
        <end position="725"/>
    </location>
</feature>
<dbReference type="Pfam" id="PF23263">
    <property type="entry name" value="C8-3_MUC4"/>
    <property type="match status" value="1"/>
</dbReference>
<dbReference type="InterPro" id="IPR001846">
    <property type="entry name" value="VWF_type-D"/>
</dbReference>
<feature type="domain" description="Sushi" evidence="11">
    <location>
        <begin position="1038"/>
        <end position="1097"/>
    </location>
</feature>
<keyword evidence="2 8" id="KW-0812">Transmembrane</keyword>
<dbReference type="SMART" id="SM00539">
    <property type="entry name" value="NIDO"/>
    <property type="match status" value="1"/>
</dbReference>
<feature type="region of interest" description="Disordered" evidence="7">
    <location>
        <begin position="1157"/>
        <end position="1202"/>
    </location>
</feature>
<dbReference type="OrthoDB" id="6051552at2759"/>
<dbReference type="InterPro" id="IPR013783">
    <property type="entry name" value="Ig-like_fold"/>
</dbReference>
<dbReference type="Pfam" id="PF00094">
    <property type="entry name" value="VWD"/>
    <property type="match status" value="1"/>
</dbReference>
<gene>
    <name evidence="14" type="ORF">NEZAVI_LOCUS4283</name>
</gene>
<dbReference type="InterPro" id="IPR000436">
    <property type="entry name" value="Sushi_SCR_CCP_dom"/>
</dbReference>
<dbReference type="PROSITE" id="PS51220">
    <property type="entry name" value="NIDO"/>
    <property type="match status" value="1"/>
</dbReference>
<comment type="caution">
    <text evidence="6">Lacks conserved residue(s) required for the propagation of feature annotation.</text>
</comment>
<evidence type="ECO:0000259" key="11">
    <source>
        <dbReference type="PROSITE" id="PS50923"/>
    </source>
</evidence>
<keyword evidence="9" id="KW-0732">Signal</keyword>
<evidence type="ECO:0000256" key="6">
    <source>
        <dbReference type="PROSITE-ProRule" id="PRU00302"/>
    </source>
</evidence>
<comment type="subcellular location">
    <subcellularLocation>
        <location evidence="1">Membrane</location>
    </subcellularLocation>
</comment>
<dbReference type="InterPro" id="IPR051495">
    <property type="entry name" value="Epithelial_Barrier/Signaling"/>
</dbReference>
<accession>A0A9P0E4A8</accession>
<dbReference type="AlphaFoldDB" id="A0A9P0E4A8"/>
<evidence type="ECO:0000256" key="7">
    <source>
        <dbReference type="SAM" id="MobiDB-lite"/>
    </source>
</evidence>
<evidence type="ECO:0000256" key="4">
    <source>
        <dbReference type="ARBA" id="ARBA00023136"/>
    </source>
</evidence>
<keyword evidence="15" id="KW-1185">Reference proteome</keyword>
<evidence type="ECO:0000313" key="14">
    <source>
        <dbReference type="EMBL" id="CAH1393654.1"/>
    </source>
</evidence>
<dbReference type="Pfam" id="PF06119">
    <property type="entry name" value="NIDO"/>
    <property type="match status" value="1"/>
</dbReference>
<organism evidence="14 15">
    <name type="scientific">Nezara viridula</name>
    <name type="common">Southern green stink bug</name>
    <name type="synonym">Cimex viridulus</name>
    <dbReference type="NCBI Taxonomy" id="85310"/>
    <lineage>
        <taxon>Eukaryota</taxon>
        <taxon>Metazoa</taxon>
        <taxon>Ecdysozoa</taxon>
        <taxon>Arthropoda</taxon>
        <taxon>Hexapoda</taxon>
        <taxon>Insecta</taxon>
        <taxon>Pterygota</taxon>
        <taxon>Neoptera</taxon>
        <taxon>Paraneoptera</taxon>
        <taxon>Hemiptera</taxon>
        <taxon>Heteroptera</taxon>
        <taxon>Panheteroptera</taxon>
        <taxon>Pentatomomorpha</taxon>
        <taxon>Pentatomoidea</taxon>
        <taxon>Pentatomidae</taxon>
        <taxon>Pentatominae</taxon>
        <taxon>Nezara</taxon>
    </lineage>
</organism>
<dbReference type="InterPro" id="IPR035976">
    <property type="entry name" value="Sushi/SCR/CCP_sf"/>
</dbReference>
<evidence type="ECO:0000313" key="15">
    <source>
        <dbReference type="Proteomes" id="UP001152798"/>
    </source>
</evidence>
<evidence type="ECO:0000256" key="9">
    <source>
        <dbReference type="SAM" id="SignalP"/>
    </source>
</evidence>
<dbReference type="PANTHER" id="PTHR13802:SF52">
    <property type="entry name" value="MUCIN-4"/>
    <property type="match status" value="1"/>
</dbReference>
<keyword evidence="4 8" id="KW-0472">Membrane</keyword>
<name>A0A9P0E4A8_NEZVI</name>
<evidence type="ECO:0000256" key="5">
    <source>
        <dbReference type="ARBA" id="ARBA00023157"/>
    </source>
</evidence>
<evidence type="ECO:0000256" key="8">
    <source>
        <dbReference type="SAM" id="Phobius"/>
    </source>
</evidence>
<dbReference type="Pfam" id="PF03782">
    <property type="entry name" value="AMOP"/>
    <property type="match status" value="1"/>
</dbReference>
<dbReference type="EMBL" id="OV725078">
    <property type="protein sequence ID" value="CAH1393654.1"/>
    <property type="molecule type" value="Genomic_DNA"/>
</dbReference>
<evidence type="ECO:0000256" key="3">
    <source>
        <dbReference type="ARBA" id="ARBA00022989"/>
    </source>
</evidence>
<dbReference type="PANTHER" id="PTHR13802">
    <property type="entry name" value="MUCIN 4-RELATED"/>
    <property type="match status" value="1"/>
</dbReference>
<feature type="chain" id="PRO_5040311820" description="Protein mesh" evidence="9">
    <location>
        <begin position="20"/>
        <end position="1271"/>
    </location>
</feature>
<feature type="transmembrane region" description="Helical" evidence="8">
    <location>
        <begin position="1110"/>
        <end position="1132"/>
    </location>
</feature>
<evidence type="ECO:0000256" key="2">
    <source>
        <dbReference type="ARBA" id="ARBA00022692"/>
    </source>
</evidence>
<dbReference type="PROSITE" id="PS50923">
    <property type="entry name" value="SUSHI"/>
    <property type="match status" value="1"/>
</dbReference>
<keyword evidence="6" id="KW-0768">Sushi</keyword>
<reference evidence="14" key="1">
    <citation type="submission" date="2022-01" db="EMBL/GenBank/DDBJ databases">
        <authorList>
            <person name="King R."/>
        </authorList>
    </citation>
    <scope>NUCLEOTIDE SEQUENCE</scope>
</reference>
<dbReference type="InterPro" id="IPR056619">
    <property type="entry name" value="C8-3_MUC4"/>
</dbReference>
<feature type="signal peptide" evidence="9">
    <location>
        <begin position="1"/>
        <end position="19"/>
    </location>
</feature>
<dbReference type="GO" id="GO:0016020">
    <property type="term" value="C:membrane"/>
    <property type="evidence" value="ECO:0007669"/>
    <property type="project" value="UniProtKB-SubCell"/>
</dbReference>
<dbReference type="InterPro" id="IPR003886">
    <property type="entry name" value="NIDO_dom"/>
</dbReference>
<dbReference type="SMART" id="SM00032">
    <property type="entry name" value="CCP"/>
    <property type="match status" value="1"/>
</dbReference>
<dbReference type="PROSITE" id="PS51233">
    <property type="entry name" value="VWFD"/>
    <property type="match status" value="1"/>
</dbReference>
<evidence type="ECO:0008006" key="16">
    <source>
        <dbReference type="Google" id="ProtNLM"/>
    </source>
</evidence>
<dbReference type="PROSITE" id="PS50856">
    <property type="entry name" value="AMOP"/>
    <property type="match status" value="1"/>
</dbReference>
<keyword evidence="5" id="KW-1015">Disulfide bond</keyword>
<evidence type="ECO:0000259" key="13">
    <source>
        <dbReference type="PROSITE" id="PS51233"/>
    </source>
</evidence>
<keyword evidence="3 8" id="KW-1133">Transmembrane helix</keyword>
<dbReference type="SUPFAM" id="SSF81296">
    <property type="entry name" value="E set domains"/>
    <property type="match status" value="1"/>
</dbReference>
<dbReference type="InterPro" id="IPR005533">
    <property type="entry name" value="AMOP_dom"/>
</dbReference>
<dbReference type="Proteomes" id="UP001152798">
    <property type="component" value="Chromosome 2"/>
</dbReference>
<dbReference type="Pfam" id="PF00084">
    <property type="entry name" value="Sushi"/>
    <property type="match status" value="1"/>
</dbReference>
<evidence type="ECO:0000256" key="1">
    <source>
        <dbReference type="ARBA" id="ARBA00004370"/>
    </source>
</evidence>
<dbReference type="GO" id="GO:0007160">
    <property type="term" value="P:cell-matrix adhesion"/>
    <property type="evidence" value="ECO:0007669"/>
    <property type="project" value="InterPro"/>
</dbReference>
<dbReference type="SMART" id="SM00723">
    <property type="entry name" value="AMOP"/>
    <property type="match status" value="1"/>
</dbReference>
<feature type="domain" description="NIDO" evidence="12">
    <location>
        <begin position="178"/>
        <end position="342"/>
    </location>
</feature>
<evidence type="ECO:0000259" key="10">
    <source>
        <dbReference type="PROSITE" id="PS50856"/>
    </source>
</evidence>
<dbReference type="CDD" id="cd00033">
    <property type="entry name" value="CCP"/>
    <property type="match status" value="1"/>
</dbReference>
<dbReference type="SUPFAM" id="SSF57535">
    <property type="entry name" value="Complement control module/SCR domain"/>
    <property type="match status" value="1"/>
</dbReference>
<dbReference type="Gene3D" id="2.10.70.10">
    <property type="entry name" value="Complement Module, domain 1"/>
    <property type="match status" value="1"/>
</dbReference>
<sequence>MMEVASSLLLLLLVAFVASKDVSKVSENLVRPYGKNYFTSRRVIGSNFLPNVDDDRMAPSTEEPRIPYVITEDRLKKIRSNFMYWFFDQDSNDGYGDLQKDITPSITQVNKNLNFQLPFFGFRFNYTRVSLNGYLEFSDPPEQYSYPLNFPSVDWPRKNDPAFIGIFYSKCRIGQLGINDVDQREPGVYFRMERDLMTRKDKFGVEMRERVKWDIRESVVGSDSFEPKHAVIVTWKNVSFAGGIENSVQTTNTFQLVLATDEVFTYAIFNYAQIKWTTHTEARGDTVKGEGGVPAYIGFNAGNGTRSYEYRPYSQTSTIRDLVGRGWANGFPGRHIFRIDENILPGTCNKDIAAASLPLAFAPESGNMLGGTIVNITGPCFEPTMKIVCRFDMKAVYGTVVDRNRAICVQPFVMAEGYILFDIAIDDGKYVWKGQYFIETPATAAEKISFADDSVHQKYPPEVRITWNQYNLTSNLAAPVQISIWGYREKSIRPQLLYIDSLDVGVPNNGMYSIIPATYKNRDNHLFTDMSFGFIQINLTTATEYNGLKVTPVIWSKPIPLGWYFAAQWERQLGSNWPEGKCNSWIMNDRYLKNFPAELSICPCKLEHALADKGRFMPDFDCDMDANPHCFYHEGARHCVKTGAPRQEGSEQQCCYDKNNYLMLSYDQQWGSSPKRSSNLGILPWNEPNKVPTLSQWYHDISPFYHCCLWQFEQSVGCETFRFERRPSQDCVGYQSPYIATVFGDPHFITFDGLEYTFNGKGEFVLLHTDSEKFKLDVQARFEQVGKNIYGDVAATQLTSIAARDNTSSIIEVRLRPKEAQWRYRLDVFANKKRIYFDRPSLRVQHFRGVTVYQPSHILNQSEIVIMFQSGVGVEVVENVGYMAARVYLPWEYINRTRGLFGNWSFDPSNDFTLPDGTVASADSLNDLERIHKQFAIHWRLEDNVEPNKGEPLFVREYGRTSSYYLNRTFVPVWKSTPQEIIPPNRTAQIQQALALCGESYQCRYDYAVTLNREMAFYTLNYYSEYTQLRQTNKDRVLSCGVLETPRFGRKSNFFFVPDSKVIFECDQGFILVGDQRRTCSSNGRWSFEYGYTECLRFIEYDAQQIAKTVMVIGLILVPLIMFVVCAAVYIIKKAKGDSSQASWKFSKAYSAPSSSYIPAKTQPSPDPHQASAPFLKNEDSSPDTTRSIGYPGHSNMSLDKSQGLKPILSLPYDKSYYTHEPLPNRPPLDFEDYEEEGLQQSGDFRNLNDAPTIKVGDNFKRHNSIETDIF</sequence>
<feature type="domain" description="VWFD" evidence="13">
    <location>
        <begin position="738"/>
        <end position="947"/>
    </location>
</feature>
<proteinExistence type="predicted"/>
<dbReference type="InterPro" id="IPR014756">
    <property type="entry name" value="Ig_E-set"/>
</dbReference>